<name>A0A1D2MFE0_ORCCI</name>
<protein>
    <submittedName>
        <fullName evidence="1">U2 small nuclear ribonucleoprotein A</fullName>
    </submittedName>
</protein>
<accession>A0A1D2MFE0</accession>
<dbReference type="Proteomes" id="UP000094527">
    <property type="component" value="Unassembled WGS sequence"/>
</dbReference>
<keyword evidence="2" id="KW-1185">Reference proteome</keyword>
<gene>
    <name evidence="1" type="ORF">Ocin01_14972</name>
</gene>
<comment type="caution">
    <text evidence="1">The sequence shown here is derived from an EMBL/GenBank/DDBJ whole genome shotgun (WGS) entry which is preliminary data.</text>
</comment>
<organism evidence="1 2">
    <name type="scientific">Orchesella cincta</name>
    <name type="common">Springtail</name>
    <name type="synonym">Podura cincta</name>
    <dbReference type="NCBI Taxonomy" id="48709"/>
    <lineage>
        <taxon>Eukaryota</taxon>
        <taxon>Metazoa</taxon>
        <taxon>Ecdysozoa</taxon>
        <taxon>Arthropoda</taxon>
        <taxon>Hexapoda</taxon>
        <taxon>Collembola</taxon>
        <taxon>Entomobryomorpha</taxon>
        <taxon>Entomobryoidea</taxon>
        <taxon>Orchesellidae</taxon>
        <taxon>Orchesellinae</taxon>
        <taxon>Orchesella</taxon>
    </lineage>
</organism>
<keyword evidence="1" id="KW-0687">Ribonucleoprotein</keyword>
<evidence type="ECO:0000313" key="2">
    <source>
        <dbReference type="Proteomes" id="UP000094527"/>
    </source>
</evidence>
<dbReference type="EMBL" id="LJIJ01001447">
    <property type="protein sequence ID" value="ODM91710.1"/>
    <property type="molecule type" value="Genomic_DNA"/>
</dbReference>
<evidence type="ECO:0000313" key="1">
    <source>
        <dbReference type="EMBL" id="ODM91710.1"/>
    </source>
</evidence>
<dbReference type="AlphaFoldDB" id="A0A1D2MFE0"/>
<dbReference type="GO" id="GO:1990904">
    <property type="term" value="C:ribonucleoprotein complex"/>
    <property type="evidence" value="ECO:0007669"/>
    <property type="project" value="UniProtKB-KW"/>
</dbReference>
<proteinExistence type="predicted"/>
<reference evidence="1 2" key="1">
    <citation type="journal article" date="2016" name="Genome Biol. Evol.">
        <title>Gene Family Evolution Reflects Adaptation to Soil Environmental Stressors in the Genome of the Collembolan Orchesella cincta.</title>
        <authorList>
            <person name="Faddeeva-Vakhrusheva A."/>
            <person name="Derks M.F."/>
            <person name="Anvar S.Y."/>
            <person name="Agamennone V."/>
            <person name="Suring W."/>
            <person name="Smit S."/>
            <person name="van Straalen N.M."/>
            <person name="Roelofs D."/>
        </authorList>
    </citation>
    <scope>NUCLEOTIDE SEQUENCE [LARGE SCALE GENOMIC DNA]</scope>
    <source>
        <tissue evidence="1">Mixed pool</tissue>
    </source>
</reference>
<sequence>MDKFQVKRATVESEDNLNQSNLMESTDYDYFSPALMDCWPQIIDHVKRPQDIQAVMNTSDLFYAMVEPRVFTELIFPVLLHNESYLGKGGILTCRQLSHQIKAQVDYTLNQVPHPWIEDHLDTSEDIEWLMEKAKDLPDFNPFMHRSIETFYDNLDDLKSAVEMFKAFGQYLTSVKFYLPNEYRAGPMMELMIDALKYLPHLQSLRLITTQAEHGEDDRTLLEPIPPSRMPKLNKLFKLQLLSFIDEDGGVGQRPAAFLQSFLNAYGKQVTNFSSNEFLFHFGFDVEFFNVNLSNVEHYKVYNFDDIVAAEHGVLSQVSWPKLTSIDIFSGAISFTPEGLQTILNFRASLTEIRFPHLICEDIDQILETQPDDFPNVKQIILCPSNVGLPVVLRGFPRFFPNLEHIKFLPDYIHLNEPIPELSVRQSFFKSYPKLETFVWSRCVSYSKWMDNEFRRKDVIPFSRVYYTKKCS</sequence>